<name>A0A9P7SVZ0_9HYPO</name>
<comment type="similarity">
    <text evidence="1">Belongs to the ustYa family.</text>
</comment>
<sequence length="154" mass="17751">MDDELRALNQTSIRLNHGGGSMGMMAVFHELHCLKLVREAVFADHYYAEKTPAQRAMMRGHTEHCIDILRSASMCRADTAIFTYHWNDATRLPNPTWMQKHQCLDWELLEEWLESRRIDIHSPNLLVHPKYGPAYPGGKRVSEPNGPKVYPLDP</sequence>
<protein>
    <recommendedName>
        <fullName evidence="4">Tat pathway signal sequence</fullName>
    </recommendedName>
</protein>
<organism evidence="2 3">
    <name type="scientific">Claviceps pusilla</name>
    <dbReference type="NCBI Taxonomy" id="123648"/>
    <lineage>
        <taxon>Eukaryota</taxon>
        <taxon>Fungi</taxon>
        <taxon>Dikarya</taxon>
        <taxon>Ascomycota</taxon>
        <taxon>Pezizomycotina</taxon>
        <taxon>Sordariomycetes</taxon>
        <taxon>Hypocreomycetidae</taxon>
        <taxon>Hypocreales</taxon>
        <taxon>Clavicipitaceae</taxon>
        <taxon>Claviceps</taxon>
    </lineage>
</organism>
<proteinExistence type="inferred from homology"/>
<dbReference type="PANTHER" id="PTHR33365">
    <property type="entry name" value="YALI0B05434P"/>
    <property type="match status" value="1"/>
</dbReference>
<evidence type="ECO:0000256" key="1">
    <source>
        <dbReference type="ARBA" id="ARBA00035112"/>
    </source>
</evidence>
<reference evidence="2" key="1">
    <citation type="journal article" date="2020" name="bioRxiv">
        <title>Whole genome comparisons of ergot fungi reveals the divergence and evolution of species within the genus Claviceps are the result of varying mechanisms driving genome evolution and host range expansion.</title>
        <authorList>
            <person name="Wyka S.A."/>
            <person name="Mondo S.J."/>
            <person name="Liu M."/>
            <person name="Dettman J."/>
            <person name="Nalam V."/>
            <person name="Broders K.D."/>
        </authorList>
    </citation>
    <scope>NUCLEOTIDE SEQUENCE</scope>
    <source>
        <strain evidence="2">CCC 602</strain>
    </source>
</reference>
<dbReference type="GO" id="GO:0043386">
    <property type="term" value="P:mycotoxin biosynthetic process"/>
    <property type="evidence" value="ECO:0007669"/>
    <property type="project" value="InterPro"/>
</dbReference>
<dbReference type="Proteomes" id="UP000748025">
    <property type="component" value="Unassembled WGS sequence"/>
</dbReference>
<comment type="caution">
    <text evidence="2">The sequence shown here is derived from an EMBL/GenBank/DDBJ whole genome shotgun (WGS) entry which is preliminary data.</text>
</comment>
<accession>A0A9P7SVZ0</accession>
<gene>
    <name evidence="2" type="ORF">E4U43_005777</name>
</gene>
<dbReference type="AlphaFoldDB" id="A0A9P7SVZ0"/>
<evidence type="ECO:0000313" key="2">
    <source>
        <dbReference type="EMBL" id="KAG5985961.1"/>
    </source>
</evidence>
<keyword evidence="3" id="KW-1185">Reference proteome</keyword>
<dbReference type="OrthoDB" id="3687641at2759"/>
<dbReference type="InterPro" id="IPR021765">
    <property type="entry name" value="UstYa-like"/>
</dbReference>
<evidence type="ECO:0000313" key="3">
    <source>
        <dbReference type="Proteomes" id="UP000748025"/>
    </source>
</evidence>
<dbReference type="Pfam" id="PF11807">
    <property type="entry name" value="UstYa"/>
    <property type="match status" value="1"/>
</dbReference>
<evidence type="ECO:0008006" key="4">
    <source>
        <dbReference type="Google" id="ProtNLM"/>
    </source>
</evidence>
<dbReference type="PANTHER" id="PTHR33365:SF7">
    <property type="entry name" value="TAT PATHWAY SIGNAL SEQUENCE"/>
    <property type="match status" value="1"/>
</dbReference>
<dbReference type="EMBL" id="SRPW01003848">
    <property type="protein sequence ID" value="KAG5985961.1"/>
    <property type="molecule type" value="Genomic_DNA"/>
</dbReference>